<dbReference type="GO" id="GO:0016787">
    <property type="term" value="F:hydrolase activity"/>
    <property type="evidence" value="ECO:0007669"/>
    <property type="project" value="UniProtKB-KW"/>
</dbReference>
<proteinExistence type="predicted"/>
<evidence type="ECO:0000256" key="1">
    <source>
        <dbReference type="SAM" id="SignalP"/>
    </source>
</evidence>
<dbReference type="SUPFAM" id="SSF102588">
    <property type="entry name" value="LmbE-like"/>
    <property type="match status" value="1"/>
</dbReference>
<dbReference type="InterPro" id="IPR003737">
    <property type="entry name" value="GlcNAc_PI_deacetylase-related"/>
</dbReference>
<dbReference type="RefSeq" id="WP_311594414.1">
    <property type="nucleotide sequence ID" value="NZ_JAVRHV010000009.1"/>
</dbReference>
<comment type="caution">
    <text evidence="2">The sequence shown here is derived from an EMBL/GenBank/DDBJ whole genome shotgun (WGS) entry which is preliminary data.</text>
</comment>
<dbReference type="Gene3D" id="3.40.50.10320">
    <property type="entry name" value="LmbE-like"/>
    <property type="match status" value="1"/>
</dbReference>
<feature type="chain" id="PRO_5045884203" evidence="1">
    <location>
        <begin position="19"/>
        <end position="840"/>
    </location>
</feature>
<dbReference type="PANTHER" id="PTHR12993:SF11">
    <property type="entry name" value="N-ACETYLGLUCOSAMINYL-PHOSPHATIDYLINOSITOL DE-N-ACETYLASE"/>
    <property type="match status" value="1"/>
</dbReference>
<dbReference type="EMBL" id="JAVRHV010000009">
    <property type="protein sequence ID" value="MDT0554327.1"/>
    <property type="molecule type" value="Genomic_DNA"/>
</dbReference>
<reference evidence="2 3" key="1">
    <citation type="submission" date="2023-09" db="EMBL/GenBank/DDBJ databases">
        <authorList>
            <person name="Rey-Velasco X."/>
        </authorList>
    </citation>
    <scope>NUCLEOTIDE SEQUENCE [LARGE SCALE GENOMIC DNA]</scope>
    <source>
        <strain evidence="2 3">P050</strain>
    </source>
</reference>
<dbReference type="InterPro" id="IPR024078">
    <property type="entry name" value="LmbE-like_dom_sf"/>
</dbReference>
<protein>
    <submittedName>
        <fullName evidence="2">PIG-L family deacetylase</fullName>
        <ecNumber evidence="2">3.5.1.-</ecNumber>
    </submittedName>
</protein>
<keyword evidence="2" id="KW-0378">Hydrolase</keyword>
<name>A0ABU2Y9A6_9FLAO</name>
<keyword evidence="1" id="KW-0732">Signal</keyword>
<organism evidence="2 3">
    <name type="scientific">Urechidicola vernalis</name>
    <dbReference type="NCBI Taxonomy" id="3075600"/>
    <lineage>
        <taxon>Bacteria</taxon>
        <taxon>Pseudomonadati</taxon>
        <taxon>Bacteroidota</taxon>
        <taxon>Flavobacteriia</taxon>
        <taxon>Flavobacteriales</taxon>
        <taxon>Flavobacteriaceae</taxon>
        <taxon>Urechidicola</taxon>
    </lineage>
</organism>
<dbReference type="SUPFAM" id="SSF52317">
    <property type="entry name" value="Class I glutamine amidotransferase-like"/>
    <property type="match status" value="1"/>
</dbReference>
<keyword evidence="3" id="KW-1185">Reference proteome</keyword>
<dbReference type="InterPro" id="IPR029062">
    <property type="entry name" value="Class_I_gatase-like"/>
</dbReference>
<dbReference type="Proteomes" id="UP001252186">
    <property type="component" value="Unassembled WGS sequence"/>
</dbReference>
<sequence length="840" mass="94728">MNRILLTLFLCIPFFLSAQQPPKPSSSEIYEDIKKLNFLGTALYIAAHPDDENTTLISYLANDVKARTGYLSLTRGDGGQNLIGPEIRELLGVIRTQELLQARKTDGGEQLFTRANDFGYSRHPDETLEIWNKEEVLGDVVLAIRKFRPDVIINRFSHKPESFGNTHGHHTSSAVLSELAFDLAGDPNKYSEQLVQVDVWQPRREFFNTSTWFYGGQEAFDKADKSNMVVLDVGTFYPSNGLSNTEISSLSRSMHKSQGFGSTGSRGVRNEYLELVKGDMPLDVDNVFDGIDTSWNRVEGGEAIGNILKEVEDNFEFRNPSESISKLIEAYRLILDLEDDYWRTQKSKEIKKIIQACAGLFLEITSSEPYATRGSEVDFKIEAINRSEAKITLGTVNILPLYVTNYDGAELMENKRVNMELDGVLLNDMEYTSPYWLQEPGTLGMYKVVNEELIGLPETPRTLKANFSVKIEGFTFDFLKEVVYKYNDPVKGEVYRPFEVIPELSASLSEKVMIFPNEHEKEINVIVRANEPGVKGKIELNIPEGWNVSPQYYALDIATKGAEQSVTFHITPSKEQSNGFISPLISYKGKKFSNELVEIDYDHIPFQSVLMPSKSKVVRLSIEKKGQLIGYIQGAGDDIPASLRQVGYTVIELNDNEIKADKLKDFDAIVLGVRTYNTSDNAKFYQEILHEYVNNGGTMLVQYNTSHRLKVDKVAPLPITLSRGRVTNENSEVQMLAPEHEVMQYPNVISEKDFDGWVQERGLYFPKEWSADYTAILGMNDLGKSQEKGSLLVAKYGEGHFIYTGLSFFRELPAGVSGAFRLYTNLLSIGKNETELNKNN</sequence>
<dbReference type="PANTHER" id="PTHR12993">
    <property type="entry name" value="N-ACETYLGLUCOSAMINYL-PHOSPHATIDYLINOSITOL DE-N-ACETYLASE-RELATED"/>
    <property type="match status" value="1"/>
</dbReference>
<evidence type="ECO:0000313" key="3">
    <source>
        <dbReference type="Proteomes" id="UP001252186"/>
    </source>
</evidence>
<dbReference type="EC" id="3.5.1.-" evidence="2"/>
<accession>A0ABU2Y9A6</accession>
<dbReference type="Pfam" id="PF02585">
    <property type="entry name" value="PIG-L"/>
    <property type="match status" value="1"/>
</dbReference>
<gene>
    <name evidence="2" type="ORF">RM519_13780</name>
</gene>
<feature type="signal peptide" evidence="1">
    <location>
        <begin position="1"/>
        <end position="18"/>
    </location>
</feature>
<evidence type="ECO:0000313" key="2">
    <source>
        <dbReference type="EMBL" id="MDT0554327.1"/>
    </source>
</evidence>